<evidence type="ECO:0000313" key="2">
    <source>
        <dbReference type="Proteomes" id="UP000033352"/>
    </source>
</evidence>
<sequence length="203" mass="23693">MSSKYVLVSRFPLKNAFSEKEFTSLKSNENVRYYSCEENGVNELLELRAFNDIKEIAWIESEMESMFHRFSDVLSADIRRELLKFVESPIDNKKNLPESTYIQLRHVEVPAHNYQQYRQWRDETIFNVVRDNKDKIESFEAFHSLISGVPGVMFISSFNGDKAAYKEAFTNARYQEIIQQAGDNFITGGNDGLYTRIYRACCC</sequence>
<dbReference type="EMBL" id="JZYX01000015">
    <property type="protein sequence ID" value="KJN28118.1"/>
    <property type="molecule type" value="Genomic_DNA"/>
</dbReference>
<evidence type="ECO:0000313" key="1">
    <source>
        <dbReference type="EMBL" id="KJN28118.1"/>
    </source>
</evidence>
<proteinExistence type="predicted"/>
<organism evidence="1 2">
    <name type="scientific">Enterobacter sichuanensis</name>
    <dbReference type="NCBI Taxonomy" id="2071710"/>
    <lineage>
        <taxon>Bacteria</taxon>
        <taxon>Pseudomonadati</taxon>
        <taxon>Pseudomonadota</taxon>
        <taxon>Gammaproteobacteria</taxon>
        <taxon>Enterobacterales</taxon>
        <taxon>Enterobacteriaceae</taxon>
        <taxon>Enterobacter</taxon>
        <taxon>Enterobacter cloacae complex</taxon>
    </lineage>
</organism>
<reference evidence="1 2" key="1">
    <citation type="submission" date="2015-03" db="EMBL/GenBank/DDBJ databases">
        <authorList>
            <person name="McCorrison J."/>
            <person name="Sanka R."/>
            <person name="Adams M."/>
            <person name="Brinkac L."/>
            <person name="Nierman W."/>
            <person name="Sutton G."/>
            <person name="Nelson K."/>
            <person name="Kiedrowski L."/>
            <person name="Guerrero D."/>
            <person name="Bonomo R."/>
        </authorList>
    </citation>
    <scope>NUCLEOTIDE SEQUENCE [LARGE SCALE GENOMIC DNA]</scope>
    <source>
        <strain evidence="1 2">35699</strain>
    </source>
</reference>
<dbReference type="Proteomes" id="UP000033352">
    <property type="component" value="Unassembled WGS sequence"/>
</dbReference>
<dbReference type="RefSeq" id="WP_045285315.1">
    <property type="nucleotide sequence ID" value="NZ_JZYX01000015.1"/>
</dbReference>
<protein>
    <submittedName>
        <fullName evidence="1">Uncharacterized protein</fullName>
    </submittedName>
</protein>
<dbReference type="AlphaFoldDB" id="A0A0F1B2A2"/>
<comment type="caution">
    <text evidence="1">The sequence shown here is derived from an EMBL/GenBank/DDBJ whole genome shotgun (WGS) entry which is preliminary data.</text>
</comment>
<gene>
    <name evidence="1" type="ORF">SS37_08790</name>
</gene>
<dbReference type="OrthoDB" id="3690318at2"/>
<name>A0A0F1B2A2_9ENTR</name>
<accession>A0A0F1B2A2</accession>
<dbReference type="PATRIC" id="fig|1619248.3.peg.814"/>